<proteinExistence type="predicted"/>
<sequence>MIEPADSERAQEDRTGARPALAGYAYQVDVSILAALRILFVSKSASRITLEPAGTEDIEVELAADDPGHVQAMTPLGAGHRLVMQVKLRNGEPWSIDAFIQLLKHGKRRTPAKDHLRDPHVRYLLVTNADVSGVARDLLVEDFEEHPGRRAFPHSLRTILPEAPDGRVAIYSGLTRRLLAFELEDVLTTILRVPKNRQDQCLAALRTEAKSRMAGISPGAWAFNDLLATIRAHGGFLASVAELDAFVPPSNYPDMVRQLDRKHAVVIAGSSGTGKTLAAQALCDRARRKNGALDIVVVDPNSDPSSIRQLVQTGPKLFYLEDPWGQNSLRVGSATWTDQLPHMLRGANAGNRFVVTSRSDMLSSAQAGQEFDPWIVQLEADRYHDGRLAEIYDRRMDLLPPELQSVALGFKNHALSKLEKPLEIDRFFAGLISDRNAGENDGQWLHRLIDMAHRDAVEAVVCRFLAHADESSQSAVIWGLLAARGSFERTQLFALVRRLRSIEPSLAKGLDRLVDTLIAARHLRQPATTVAFAHPSVRAAFETHLKGKWLDKEPAFTALLSALTTLPDPILEWGMETAARAIGEGRRLVSKLSGDDMTPEVPAHAQRLVDQWLDAALVDPGADFSKLLELASDVGSAASNPSELARWLLTSVRRGVAYFMDEWTAPTFSDEWYEQISNDPRSFAIADRFVREQLASERGSYDSDFPAALDRIAKGLDDAYLDAAHRLVGMGHGSNFEPVLVGATRDLTAFKCVFDEALDDLAGDEASRARRWETRRSIDDGECDYAVEEYYNSGDDDEGFASGTIIEHYVKALRTAGQWRTLAQHHRRTEPAFSFHWARAIGSAEGTSAPCLEELTAMVAATRTSGNECEAWRALRNHWHQDFRESLKQAIGVGIPDQFDSHAAMDCAMAVDRTLLCEVFNACPTAASRVALLGELVGTRKRHMLSHMAGLPCLVQALRAPYLEIGKALLRNGSRPARLSPEAVVVLQEAAETLPPRALSVVVPLLLKNSGVRSEHLRRWLKETTDADVAEEAARAAVAIRDEEAMELALRHCRANARAVALDFLANRADAPLSAELLALCSDPGHRVRLVLVRALAKKPHPLHLAALLHRMSDTWSDADPYHNDPDSFPIAREAALALAAYAPLNDEVGDFLLNLARTTLDRRLRQDCLQMAARHGSPTARQKTLTIVCSPDREPPGMRLDALDALVAANSIEPELLEPFTPDWILSRGAALATSATVLVCDRAPLHTAVAFCERMVHSSADRSLGVLGACRLHHRDAEAAQAILNLLQEQHPARQLLAARVHRLPLSVLDDLGDIKRQPWVQRWLSDRIADDSPN</sequence>
<dbReference type="RefSeq" id="WP_147283031.1">
    <property type="nucleotide sequence ID" value="NZ_QPJK01000013.1"/>
</dbReference>
<name>A0A368XGM3_9BURK</name>
<keyword evidence="3" id="KW-1185">Reference proteome</keyword>
<feature type="domain" description="Novel STAND NTPase 3" evidence="1">
    <location>
        <begin position="246"/>
        <end position="370"/>
    </location>
</feature>
<dbReference type="EMBL" id="QPJK01000013">
    <property type="protein sequence ID" value="RCW65164.1"/>
    <property type="molecule type" value="Genomic_DNA"/>
</dbReference>
<dbReference type="InterPro" id="IPR027417">
    <property type="entry name" value="P-loop_NTPase"/>
</dbReference>
<accession>A0A368XGM3</accession>
<comment type="caution">
    <text evidence="2">The sequence shown here is derived from an EMBL/GenBank/DDBJ whole genome shotgun (WGS) entry which is preliminary data.</text>
</comment>
<dbReference type="Proteomes" id="UP000252884">
    <property type="component" value="Unassembled WGS sequence"/>
</dbReference>
<evidence type="ECO:0000259" key="1">
    <source>
        <dbReference type="Pfam" id="PF20720"/>
    </source>
</evidence>
<organism evidence="2 3">
    <name type="scientific">Pseudorhodoferax soli</name>
    <dbReference type="NCBI Taxonomy" id="545864"/>
    <lineage>
        <taxon>Bacteria</taxon>
        <taxon>Pseudomonadati</taxon>
        <taxon>Pseudomonadota</taxon>
        <taxon>Betaproteobacteria</taxon>
        <taxon>Burkholderiales</taxon>
        <taxon>Comamonadaceae</taxon>
    </lineage>
</organism>
<dbReference type="SUPFAM" id="SSF48371">
    <property type="entry name" value="ARM repeat"/>
    <property type="match status" value="1"/>
</dbReference>
<dbReference type="InterPro" id="IPR016024">
    <property type="entry name" value="ARM-type_fold"/>
</dbReference>
<reference evidence="2 3" key="1">
    <citation type="submission" date="2018-07" db="EMBL/GenBank/DDBJ databases">
        <title>Genomic Encyclopedia of Type Strains, Phase IV (KMG-IV): sequencing the most valuable type-strain genomes for metagenomic binning, comparative biology and taxonomic classification.</title>
        <authorList>
            <person name="Goeker M."/>
        </authorList>
    </citation>
    <scope>NUCLEOTIDE SEQUENCE [LARGE SCALE GENOMIC DNA]</scope>
    <source>
        <strain evidence="2 3">DSM 21634</strain>
    </source>
</reference>
<gene>
    <name evidence="2" type="ORF">DES41_11388</name>
</gene>
<evidence type="ECO:0000313" key="3">
    <source>
        <dbReference type="Proteomes" id="UP000252884"/>
    </source>
</evidence>
<dbReference type="Pfam" id="PF20720">
    <property type="entry name" value="nSTAND3"/>
    <property type="match status" value="1"/>
</dbReference>
<evidence type="ECO:0000313" key="2">
    <source>
        <dbReference type="EMBL" id="RCW65164.1"/>
    </source>
</evidence>
<dbReference type="InterPro" id="IPR011989">
    <property type="entry name" value="ARM-like"/>
</dbReference>
<dbReference type="SUPFAM" id="SSF52540">
    <property type="entry name" value="P-loop containing nucleoside triphosphate hydrolases"/>
    <property type="match status" value="1"/>
</dbReference>
<dbReference type="Gene3D" id="1.25.10.10">
    <property type="entry name" value="Leucine-rich Repeat Variant"/>
    <property type="match status" value="1"/>
</dbReference>
<dbReference type="InterPro" id="IPR049050">
    <property type="entry name" value="nSTAND3"/>
</dbReference>
<protein>
    <recommendedName>
        <fullName evidence="1">Novel STAND NTPase 3 domain-containing protein</fullName>
    </recommendedName>
</protein>
<dbReference type="OrthoDB" id="9806903at2"/>